<dbReference type="EMBL" id="CP039690">
    <property type="protein sequence ID" value="QCI65856.1"/>
    <property type="molecule type" value="Genomic_DNA"/>
</dbReference>
<name>A0A4D7B8F0_9HYPH</name>
<evidence type="ECO:0000313" key="2">
    <source>
        <dbReference type="Proteomes" id="UP000298781"/>
    </source>
</evidence>
<evidence type="ECO:0000313" key="1">
    <source>
        <dbReference type="EMBL" id="QCI65856.1"/>
    </source>
</evidence>
<dbReference type="InterPro" id="IPR021747">
    <property type="entry name" value="DUF3313"/>
</dbReference>
<dbReference type="OrthoDB" id="7629881at2"/>
<dbReference type="PROSITE" id="PS51257">
    <property type="entry name" value="PROKAR_LIPOPROTEIN"/>
    <property type="match status" value="1"/>
</dbReference>
<dbReference type="KEGG" id="pstg:E8M01_17545"/>
<dbReference type="AlphaFoldDB" id="A0A4D7B8F0"/>
<sequence length="280" mass="28666">MRVLFGLLLPLVAGCASVPLQRAGSLSSYDHMAPQDGWFTRAQVSVSRDDILAAKTIRIVPTTFVASALQIQLPDTQRRLVANAVDRSLCIGLSDRFQIVTGSQPADLVVQASITSIVPTNEAAVVASKALSVATSVATHAASVSVPVPSVRIPIGLGGLALEAEARDGGGTQKAAMMWARGANAFIGQPRASPAGDAYDLASAFGDDFSKLLVTGASPFKTMPSLPAMHRVGSMVGAAPKESACDAFGRGGVAGLAGAAIGLPPEWTDNGARTDTSSAR</sequence>
<dbReference type="RefSeq" id="WP_136961302.1">
    <property type="nucleotide sequence ID" value="NZ_CP039690.1"/>
</dbReference>
<proteinExistence type="predicted"/>
<gene>
    <name evidence="1" type="ORF">E8M01_17545</name>
</gene>
<dbReference type="Pfam" id="PF11769">
    <property type="entry name" value="DUF3313"/>
    <property type="match status" value="1"/>
</dbReference>
<keyword evidence="2" id="KW-1185">Reference proteome</keyword>
<protein>
    <submittedName>
        <fullName evidence="1">DUF3313 domain-containing protein</fullName>
    </submittedName>
</protein>
<organism evidence="1 2">
    <name type="scientific">Phreatobacter stygius</name>
    <dbReference type="NCBI Taxonomy" id="1940610"/>
    <lineage>
        <taxon>Bacteria</taxon>
        <taxon>Pseudomonadati</taxon>
        <taxon>Pseudomonadota</taxon>
        <taxon>Alphaproteobacteria</taxon>
        <taxon>Hyphomicrobiales</taxon>
        <taxon>Phreatobacteraceae</taxon>
        <taxon>Phreatobacter</taxon>
    </lineage>
</organism>
<reference evidence="1 2" key="1">
    <citation type="submission" date="2019-04" db="EMBL/GenBank/DDBJ databases">
        <title>Phreatobacter aquaticus sp. nov.</title>
        <authorList>
            <person name="Choi A."/>
        </authorList>
    </citation>
    <scope>NUCLEOTIDE SEQUENCE [LARGE SCALE GENOMIC DNA]</scope>
    <source>
        <strain evidence="1 2">KCTC 52518</strain>
    </source>
</reference>
<dbReference type="Proteomes" id="UP000298781">
    <property type="component" value="Chromosome"/>
</dbReference>
<accession>A0A4D7B8F0</accession>